<organism evidence="3 4">
    <name type="scientific">Opisthorchis viverrini</name>
    <name type="common">Southeast Asian liver fluke</name>
    <dbReference type="NCBI Taxonomy" id="6198"/>
    <lineage>
        <taxon>Eukaryota</taxon>
        <taxon>Metazoa</taxon>
        <taxon>Spiralia</taxon>
        <taxon>Lophotrochozoa</taxon>
        <taxon>Platyhelminthes</taxon>
        <taxon>Trematoda</taxon>
        <taxon>Digenea</taxon>
        <taxon>Opisthorchiida</taxon>
        <taxon>Opisthorchiata</taxon>
        <taxon>Opisthorchiidae</taxon>
        <taxon>Opisthorchis</taxon>
    </lineage>
</organism>
<proteinExistence type="predicted"/>
<keyword evidence="4" id="KW-1185">Reference proteome</keyword>
<feature type="transmembrane region" description="Helical" evidence="2">
    <location>
        <begin position="408"/>
        <end position="427"/>
    </location>
</feature>
<protein>
    <submittedName>
        <fullName evidence="3">Uncharacterized protein</fullName>
    </submittedName>
</protein>
<dbReference type="KEGG" id="ovi:T265_15561"/>
<evidence type="ECO:0000256" key="1">
    <source>
        <dbReference type="SAM" id="MobiDB-lite"/>
    </source>
</evidence>
<dbReference type="EMBL" id="KL597229">
    <property type="protein sequence ID" value="KER19377.1"/>
    <property type="molecule type" value="Genomic_DNA"/>
</dbReference>
<feature type="non-terminal residue" evidence="3">
    <location>
        <position position="1"/>
    </location>
</feature>
<reference evidence="3 4" key="1">
    <citation type="submission" date="2013-11" db="EMBL/GenBank/DDBJ databases">
        <title>Opisthorchis viverrini - life in the bile duct.</title>
        <authorList>
            <person name="Young N.D."/>
            <person name="Nagarajan N."/>
            <person name="Lin S.J."/>
            <person name="Korhonen P.K."/>
            <person name="Jex A.R."/>
            <person name="Hall R.S."/>
            <person name="Safavi-Hemami H."/>
            <person name="Kaewkong W."/>
            <person name="Bertrand D."/>
            <person name="Gao S."/>
            <person name="Seet Q."/>
            <person name="Wongkham S."/>
            <person name="Teh B.T."/>
            <person name="Wongkham C."/>
            <person name="Intapan P.M."/>
            <person name="Maleewong W."/>
            <person name="Yang X."/>
            <person name="Hu M."/>
            <person name="Wang Z."/>
            <person name="Hofmann A."/>
            <person name="Sternberg P.W."/>
            <person name="Tan P."/>
            <person name="Wang J."/>
            <person name="Gasser R.B."/>
        </authorList>
    </citation>
    <scope>NUCLEOTIDE SEQUENCE [LARGE SCALE GENOMIC DNA]</scope>
</reference>
<dbReference type="Proteomes" id="UP000054324">
    <property type="component" value="Unassembled WGS sequence"/>
</dbReference>
<evidence type="ECO:0000256" key="2">
    <source>
        <dbReference type="SAM" id="Phobius"/>
    </source>
</evidence>
<keyword evidence="2" id="KW-0472">Membrane</keyword>
<dbReference type="OrthoDB" id="9988752at2759"/>
<dbReference type="AlphaFoldDB" id="A0A074Z1L4"/>
<feature type="transmembrane region" description="Helical" evidence="2">
    <location>
        <begin position="433"/>
        <end position="456"/>
    </location>
</feature>
<evidence type="ECO:0000313" key="4">
    <source>
        <dbReference type="Proteomes" id="UP000054324"/>
    </source>
</evidence>
<sequence length="457" mass="50880">PFHWSHVAKPCLVSSANAPAFWTCPADGDLGNASLSAYVLFHVWARPDIIIQAGQQKKIAISNQMEHIRCSQTLRLVSQMKDVFLRVPIHLTRLLKTLRHPTTGFALLGAHQTDCDKYNHLQINLVFTGDSSESLVYGRRSSAPFHWSHVAKPCLVSSANAPAFWTCPADGDLGNASLSAYVLFHVWARPDIIIQAGQQKKIAISNQMEHIRCSQTLRLVSQMKDVFLRVPIHLTRLLKTLRHPTTGFALLGAHQTGCDKYNHLQINLVFTGDWSESLVYGRRSSGRRSPRVSVNLMFYLGCRRSLTGSRGLSFSHTHKHVALSWPIGHRLSAPPSQRSNHSCADAPTYTHWDLHKGKPNPVKTHRLARAQGAGRQPLHKSTDNHGSNCGEKHVPAVRTSTKGLSHPISSLFDLLPFHIVFIFIHVATIQKLLLVHIHLLICTMTIVTCALICSTFS</sequence>
<name>A0A074Z1L4_OPIVI</name>
<dbReference type="CTD" id="20329726"/>
<feature type="non-terminal residue" evidence="3">
    <location>
        <position position="457"/>
    </location>
</feature>
<feature type="region of interest" description="Disordered" evidence="1">
    <location>
        <begin position="371"/>
        <end position="390"/>
    </location>
</feature>
<dbReference type="RefSeq" id="XP_009176873.1">
    <property type="nucleotide sequence ID" value="XM_009178609.1"/>
</dbReference>
<dbReference type="GeneID" id="20329726"/>
<accession>A0A074Z1L4</accession>
<evidence type="ECO:0000313" key="3">
    <source>
        <dbReference type="EMBL" id="KER19377.1"/>
    </source>
</evidence>
<keyword evidence="2" id="KW-1133">Transmembrane helix</keyword>
<gene>
    <name evidence="3" type="ORF">T265_15561</name>
</gene>
<keyword evidence="2" id="KW-0812">Transmembrane</keyword>